<evidence type="ECO:0000313" key="2">
    <source>
        <dbReference type="EnsemblPlants" id="OMERI11G12320.1"/>
    </source>
</evidence>
<proteinExistence type="predicted"/>
<reference evidence="2" key="2">
    <citation type="submission" date="2018-05" db="EMBL/GenBank/DDBJ databases">
        <title>OmerRS3 (Oryza meridionalis Reference Sequence Version 3).</title>
        <authorList>
            <person name="Zhang J."/>
            <person name="Kudrna D."/>
            <person name="Lee S."/>
            <person name="Talag J."/>
            <person name="Welchert J."/>
            <person name="Wing R.A."/>
        </authorList>
    </citation>
    <scope>NUCLEOTIDE SEQUENCE [LARGE SCALE GENOMIC DNA]</scope>
    <source>
        <strain evidence="2">cv. OR44</strain>
    </source>
</reference>
<feature type="compositionally biased region" description="Basic and acidic residues" evidence="1">
    <location>
        <begin position="29"/>
        <end position="44"/>
    </location>
</feature>
<dbReference type="HOGENOM" id="CLU_2018877_0_0_1"/>
<evidence type="ECO:0000313" key="3">
    <source>
        <dbReference type="Proteomes" id="UP000008021"/>
    </source>
</evidence>
<dbReference type="Proteomes" id="UP000008021">
    <property type="component" value="Chromosome 11"/>
</dbReference>
<evidence type="ECO:0000256" key="1">
    <source>
        <dbReference type="SAM" id="MobiDB-lite"/>
    </source>
</evidence>
<name>A0A0E0F651_9ORYZ</name>
<dbReference type="Gramene" id="OMERI11G12320.1">
    <property type="protein sequence ID" value="OMERI11G12320.1"/>
    <property type="gene ID" value="OMERI11G12320"/>
</dbReference>
<keyword evidence="3" id="KW-1185">Reference proteome</keyword>
<protein>
    <submittedName>
        <fullName evidence="2">Uncharacterized protein</fullName>
    </submittedName>
</protein>
<feature type="region of interest" description="Disordered" evidence="1">
    <location>
        <begin position="73"/>
        <end position="99"/>
    </location>
</feature>
<feature type="region of interest" description="Disordered" evidence="1">
    <location>
        <begin position="1"/>
        <end position="57"/>
    </location>
</feature>
<reference evidence="2" key="1">
    <citation type="submission" date="2015-04" db="UniProtKB">
        <authorList>
            <consortium name="EnsemblPlants"/>
        </authorList>
    </citation>
    <scope>IDENTIFICATION</scope>
</reference>
<dbReference type="EnsemblPlants" id="OMERI11G12320.1">
    <property type="protein sequence ID" value="OMERI11G12320.1"/>
    <property type="gene ID" value="OMERI11G12320"/>
</dbReference>
<organism evidence="2">
    <name type="scientific">Oryza meridionalis</name>
    <dbReference type="NCBI Taxonomy" id="40149"/>
    <lineage>
        <taxon>Eukaryota</taxon>
        <taxon>Viridiplantae</taxon>
        <taxon>Streptophyta</taxon>
        <taxon>Embryophyta</taxon>
        <taxon>Tracheophyta</taxon>
        <taxon>Spermatophyta</taxon>
        <taxon>Magnoliopsida</taxon>
        <taxon>Liliopsida</taxon>
        <taxon>Poales</taxon>
        <taxon>Poaceae</taxon>
        <taxon>BOP clade</taxon>
        <taxon>Oryzoideae</taxon>
        <taxon>Oryzeae</taxon>
        <taxon>Oryzinae</taxon>
        <taxon>Oryza</taxon>
    </lineage>
</organism>
<dbReference type="AlphaFoldDB" id="A0A0E0F651"/>
<sequence>MGVSAAAPPFPYHWWTPQDVTALPSTSPGKEEEGIGEDREERRASAAAPPPPYRQVLPTYLRLDLEGRSRCRCSATGERSGGEGNQLGRGVRHGERGERNRWRRRAQDLAYFNNVPSFVGGQL</sequence>
<accession>A0A0E0F651</accession>